<keyword evidence="2" id="KW-0695">RNA-directed DNA polymerase</keyword>
<protein>
    <submittedName>
        <fullName evidence="2">Reverse transcriptase</fullName>
    </submittedName>
</protein>
<dbReference type="InterPro" id="IPR013597">
    <property type="entry name" value="Mat_intron_G2"/>
</dbReference>
<accession>E0WRG8</accession>
<dbReference type="STRING" id="663321.REG_0570"/>
<organism evidence="2 3">
    <name type="scientific">Candidatus Regiella insecticola LSR1</name>
    <dbReference type="NCBI Taxonomy" id="663321"/>
    <lineage>
        <taxon>Bacteria</taxon>
        <taxon>Pseudomonadati</taxon>
        <taxon>Pseudomonadota</taxon>
        <taxon>Gammaproteobacteria</taxon>
        <taxon>Enterobacterales</taxon>
        <taxon>Enterobacteriaceae</taxon>
        <taxon>aphid secondary symbionts</taxon>
        <taxon>Candidatus Regiella</taxon>
    </lineage>
</organism>
<dbReference type="EMBL" id="GL379589">
    <property type="protein sequence ID" value="EFL92728.1"/>
    <property type="molecule type" value="Genomic_DNA"/>
</dbReference>
<evidence type="ECO:0000313" key="2">
    <source>
        <dbReference type="EMBL" id="EFL92728.1"/>
    </source>
</evidence>
<evidence type="ECO:0000313" key="3">
    <source>
        <dbReference type="Proteomes" id="UP000005726"/>
    </source>
</evidence>
<dbReference type="eggNOG" id="COG3344">
    <property type="taxonomic scope" value="Bacteria"/>
</dbReference>
<sequence>MVYCKDGSRKGHYPVIHFDFLGYRFQPRCAQRRDGTLFLSFLPAVSVKSAKAMREKIRSWKIHRWTQLTIKKLADSFNRVLLGWMNYYGKFYKSKLASLFDQLDFALVRWPNGNTNG</sequence>
<reference evidence="2" key="1">
    <citation type="journal article" date="2009" name="Environ. Microbiol.">
        <title>Dynamics of genome evolution in facultative symbionts of aphids.</title>
        <authorList>
            <person name="Degnan P.H."/>
            <person name="Leonardo T.E."/>
            <person name="Cass B.N."/>
            <person name="Hurwitz B."/>
            <person name="Stern D."/>
            <person name="Gibbs R.A."/>
            <person name="Richards S."/>
            <person name="Moran N.A."/>
        </authorList>
    </citation>
    <scope>NUCLEOTIDE SEQUENCE [LARGE SCALE GENOMIC DNA]</scope>
    <source>
        <strain evidence="2">LSR1</strain>
    </source>
</reference>
<feature type="domain" description="Group II intron maturase-specific" evidence="1">
    <location>
        <begin position="51"/>
        <end position="103"/>
    </location>
</feature>
<dbReference type="HOGENOM" id="CLU_2080509_0_0_6"/>
<keyword evidence="2" id="KW-0548">Nucleotidyltransferase</keyword>
<keyword evidence="2" id="KW-0808">Transferase</keyword>
<dbReference type="GO" id="GO:0003964">
    <property type="term" value="F:RNA-directed DNA polymerase activity"/>
    <property type="evidence" value="ECO:0007669"/>
    <property type="project" value="UniProtKB-KW"/>
</dbReference>
<dbReference type="AlphaFoldDB" id="E0WRG8"/>
<name>E0WRG8_9ENTR</name>
<evidence type="ECO:0000259" key="1">
    <source>
        <dbReference type="Pfam" id="PF08388"/>
    </source>
</evidence>
<proteinExistence type="predicted"/>
<keyword evidence="3" id="KW-1185">Reference proteome</keyword>
<gene>
    <name evidence="2" type="ORF">REG_0570</name>
</gene>
<dbReference type="Proteomes" id="UP000005726">
    <property type="component" value="Unassembled WGS sequence"/>
</dbReference>
<dbReference type="Pfam" id="PF08388">
    <property type="entry name" value="GIIM"/>
    <property type="match status" value="1"/>
</dbReference>